<dbReference type="SMART" id="SM00325">
    <property type="entry name" value="RhoGEF"/>
    <property type="match status" value="1"/>
</dbReference>
<comment type="caution">
    <text evidence="3">The sequence shown here is derived from an EMBL/GenBank/DDBJ whole genome shotgun (WGS) entry which is preliminary data.</text>
</comment>
<dbReference type="EMBL" id="MU802130">
    <property type="protein sequence ID" value="KAJ3981167.1"/>
    <property type="molecule type" value="Genomic_DNA"/>
</dbReference>
<evidence type="ECO:0000313" key="4">
    <source>
        <dbReference type="Proteomes" id="UP001163850"/>
    </source>
</evidence>
<feature type="compositionally biased region" description="Polar residues" evidence="1">
    <location>
        <begin position="918"/>
        <end position="928"/>
    </location>
</feature>
<organism evidence="3 4">
    <name type="scientific">Lentinula detonsa</name>
    <dbReference type="NCBI Taxonomy" id="2804962"/>
    <lineage>
        <taxon>Eukaryota</taxon>
        <taxon>Fungi</taxon>
        <taxon>Dikarya</taxon>
        <taxon>Basidiomycota</taxon>
        <taxon>Agaricomycotina</taxon>
        <taxon>Agaricomycetes</taxon>
        <taxon>Agaricomycetidae</taxon>
        <taxon>Agaricales</taxon>
        <taxon>Marasmiineae</taxon>
        <taxon>Omphalotaceae</taxon>
        <taxon>Lentinula</taxon>
    </lineage>
</organism>
<feature type="region of interest" description="Disordered" evidence="1">
    <location>
        <begin position="1283"/>
        <end position="1309"/>
    </location>
</feature>
<feature type="region of interest" description="Disordered" evidence="1">
    <location>
        <begin position="49"/>
        <end position="295"/>
    </location>
</feature>
<feature type="compositionally biased region" description="Low complexity" evidence="1">
    <location>
        <begin position="232"/>
        <end position="244"/>
    </location>
</feature>
<evidence type="ECO:0000259" key="2">
    <source>
        <dbReference type="PROSITE" id="PS50010"/>
    </source>
</evidence>
<dbReference type="GO" id="GO:0005085">
    <property type="term" value="F:guanyl-nucleotide exchange factor activity"/>
    <property type="evidence" value="ECO:0007669"/>
    <property type="project" value="InterPro"/>
</dbReference>
<feature type="compositionally biased region" description="Basic and acidic residues" evidence="1">
    <location>
        <begin position="598"/>
        <end position="607"/>
    </location>
</feature>
<feature type="region of interest" description="Disordered" evidence="1">
    <location>
        <begin position="892"/>
        <end position="978"/>
    </location>
</feature>
<dbReference type="PANTHER" id="PTHR12673:SF159">
    <property type="entry name" value="LD03170P"/>
    <property type="match status" value="1"/>
</dbReference>
<dbReference type="GO" id="GO:0005737">
    <property type="term" value="C:cytoplasm"/>
    <property type="evidence" value="ECO:0007669"/>
    <property type="project" value="TreeGrafter"/>
</dbReference>
<dbReference type="Proteomes" id="UP001163850">
    <property type="component" value="Unassembled WGS sequence"/>
</dbReference>
<dbReference type="Pfam" id="PF00621">
    <property type="entry name" value="RhoGEF"/>
    <property type="match status" value="1"/>
</dbReference>
<protein>
    <recommendedName>
        <fullName evidence="2">DH domain-containing protein</fullName>
    </recommendedName>
</protein>
<feature type="compositionally biased region" description="Polar residues" evidence="1">
    <location>
        <begin position="271"/>
        <end position="290"/>
    </location>
</feature>
<feature type="compositionally biased region" description="Polar residues" evidence="1">
    <location>
        <begin position="136"/>
        <end position="165"/>
    </location>
</feature>
<dbReference type="InterPro" id="IPR051092">
    <property type="entry name" value="FYVE_RhoGEF_PH"/>
</dbReference>
<feature type="compositionally biased region" description="Polar residues" evidence="1">
    <location>
        <begin position="725"/>
        <end position="736"/>
    </location>
</feature>
<feature type="compositionally biased region" description="Basic and acidic residues" evidence="1">
    <location>
        <begin position="833"/>
        <end position="846"/>
    </location>
</feature>
<sequence>MPLSRSNTSRSKSRSPAPPISQSSPQYFPPSHFAAAGGFILPDNARVEQSGMSLSGEPSSQDAYMPVSYLSSASSDPSSFDFNDNQSIESRSRKSSVDSSRKKRESQIHNLPLVEAQLLPSLRDTIDKMTRPPSRMTGSSNSNTPTITFSRKNGSEDYSSGSGSIDVSPYAPPSPRLKPPSTVTHMPTAGEDRPTTPNRPTTPKTGSVLKSALKAPTPKISSSPSPTPTPVSSPGGAALRSVRSLLRRKSSTSTAIPSSISEDQAAKENHPATSFDVSRQTNTRSRSCTDPGTFVPAKEQSNILTAQSNCYSNSKSHQTAHTSHIPRLRGGSFAPVSARQFVKNYHSGASVSTDESDFEYRYEVEGRDRRKLTVMNAVVVPSSSSESEDDPSFHSRLHTYSYNQRFPARGKPSQGQVLEGKIGLGLMLKDRGRTGERRLQLQPQDEYNNDGSDRVRIYHEEHNYEHVRVETAETDLHSTSAVQMRQSRSSIVSYPSAGSIYSTDEEEAELSDATGSGSGIGQSSQTLSLNELDQTHSRRKAALLGLVQGLDNLSLRSANDSSTAAEASGGRSILSEGESDYCGEKGLAVSRSLGEGTNKLDDGHQESASESDYGLEGSRTVFVPSTPRRAPTTRKSLDSSTLNGSSRASRYSSPSESNPNTYYAEKEPDSARVPSSKNSKRHSLHPSSAISPSPSPVPSGRYNNLPPSPRLSTSTKDKDKASIAAESSRSQVTSNQKDQKVISKRKSYTRDVSSSVARSPSHASSLSPNSTAMLPHRRMSVTAGSTIKRESHNSYESVLLAKRSMEAMVRTRQAFGIPPSQSDAIYRSPAPNSDHDSHIEHGRDDSQDTNSSTLPPADSIASGVDVAMERSSWEHEEDNELSFGAENLFKTLSQGGKSSGEARGRSHRVYEEKRSQRYESQQQHTVISTEEEPKRNEITKPKERRQSRHRSRTPVARASSAQRSMNGNKSNKFSTPSSWRSLVGPDRYDSLLHNYGELEIQRQEVIWEVRTAETEYVERLSSVVELFIIPLRIHATKTWIAGVPLEIAKILDWVEDIANLHTQIRDTMQSFQTTEFPFAASRVEDRNKAGVAYAIRAFVPKLEMYQPYLVKVSGVLEMLERLVKDGGSDFGEFVRMQEKTQECRMSLGNMLQEPANRIMMYPDLFRKLLNVTPKNHEEYLPTLMLVYSISLLIKTLQTVKAREEEYEFIKSISERIDGLPTSTNLARRDRRLLCHGQLLCLNLNQDFTNDSRRTSSLSKTKKDSDRANRLVDAINDWDIRRSRSGSVKSNNSASTGISFRSVETSSPPPPPQLSVLVFSDLVVLATARIPLRDNSNHQEQQGLERWTICDDLGVARILGVEEMDFNGTNANADESPLITVDLLPIEYDLNKGSSCVGTRLETLQFQLPFNASPSNPSRETWISAFQRSAQSTLRNLSNPGLSQTGGDIEGPNQLLEQDRRRILESILQTGLPFPKSPSLQLADESMGRGGISDSMQMEREERGWWSLQFQQSLRENWYDQTAS</sequence>
<dbReference type="Gene3D" id="1.20.900.10">
    <property type="entry name" value="Dbl homology (DH) domain"/>
    <property type="match status" value="1"/>
</dbReference>
<gene>
    <name evidence="3" type="ORF">F5890DRAFT_586246</name>
</gene>
<feature type="compositionally biased region" description="Low complexity" evidence="1">
    <location>
        <begin position="645"/>
        <end position="660"/>
    </location>
</feature>
<feature type="region of interest" description="Disordered" evidence="1">
    <location>
        <begin position="593"/>
        <end position="776"/>
    </location>
</feature>
<feature type="compositionally biased region" description="Low complexity" evidence="1">
    <location>
        <begin position="1"/>
        <end position="10"/>
    </location>
</feature>
<feature type="region of interest" description="Disordered" evidence="1">
    <location>
        <begin position="558"/>
        <end position="580"/>
    </location>
</feature>
<feature type="domain" description="DH" evidence="2">
    <location>
        <begin position="1001"/>
        <end position="1226"/>
    </location>
</feature>
<feature type="compositionally biased region" description="Polar residues" evidence="1">
    <location>
        <begin position="959"/>
        <end position="978"/>
    </location>
</feature>
<reference evidence="3" key="1">
    <citation type="submission" date="2022-08" db="EMBL/GenBank/DDBJ databases">
        <authorList>
            <consortium name="DOE Joint Genome Institute"/>
            <person name="Min B."/>
            <person name="Riley R."/>
            <person name="Sierra-Patev S."/>
            <person name="Naranjo-Ortiz M."/>
            <person name="Looney B."/>
            <person name="Konkel Z."/>
            <person name="Slot J.C."/>
            <person name="Sakamoto Y."/>
            <person name="Steenwyk J.L."/>
            <person name="Rokas A."/>
            <person name="Carro J."/>
            <person name="Camarero S."/>
            <person name="Ferreira P."/>
            <person name="Molpeceres G."/>
            <person name="Ruiz-Duenas F.J."/>
            <person name="Serrano A."/>
            <person name="Henrissat B."/>
            <person name="Drula E."/>
            <person name="Hughes K.W."/>
            <person name="Mata J.L."/>
            <person name="Ishikawa N.K."/>
            <person name="Vargas-Isla R."/>
            <person name="Ushijima S."/>
            <person name="Smith C.A."/>
            <person name="Ahrendt S."/>
            <person name="Andreopoulos W."/>
            <person name="He G."/>
            <person name="Labutti K."/>
            <person name="Lipzen A."/>
            <person name="Ng V."/>
            <person name="Sandor L."/>
            <person name="Barry K."/>
            <person name="Martinez A.T."/>
            <person name="Xiao Y."/>
            <person name="Gibbons J.G."/>
            <person name="Terashima K."/>
            <person name="Hibbett D.S."/>
            <person name="Grigoriev I.V."/>
        </authorList>
    </citation>
    <scope>NUCLEOTIDE SEQUENCE</scope>
    <source>
        <strain evidence="3">TFB7829</strain>
    </source>
</reference>
<dbReference type="InterPro" id="IPR000219">
    <property type="entry name" value="DH_dom"/>
</dbReference>
<feature type="compositionally biased region" description="Polar residues" evidence="1">
    <location>
        <begin position="50"/>
        <end position="62"/>
    </location>
</feature>
<dbReference type="PANTHER" id="PTHR12673">
    <property type="entry name" value="FACIOGENITAL DYSPLASIA PROTEIN"/>
    <property type="match status" value="1"/>
</dbReference>
<dbReference type="SUPFAM" id="SSF48065">
    <property type="entry name" value="DBL homology domain (DH-domain)"/>
    <property type="match status" value="1"/>
</dbReference>
<feature type="compositionally biased region" description="Polar residues" evidence="1">
    <location>
        <begin position="1284"/>
        <end position="1304"/>
    </location>
</feature>
<feature type="region of interest" description="Disordered" evidence="1">
    <location>
        <begin position="815"/>
        <end position="879"/>
    </location>
</feature>
<feature type="compositionally biased region" description="Low complexity" evidence="1">
    <location>
        <begin position="752"/>
        <end position="770"/>
    </location>
</feature>
<evidence type="ECO:0000256" key="1">
    <source>
        <dbReference type="SAM" id="MobiDB-lite"/>
    </source>
</evidence>
<accession>A0AA38PSZ6</accession>
<dbReference type="PROSITE" id="PS50010">
    <property type="entry name" value="DH_2"/>
    <property type="match status" value="1"/>
</dbReference>
<feature type="region of interest" description="Disordered" evidence="1">
    <location>
        <begin position="500"/>
        <end position="524"/>
    </location>
</feature>
<feature type="compositionally biased region" description="Basic and acidic residues" evidence="1">
    <location>
        <begin position="931"/>
        <end position="941"/>
    </location>
</feature>
<proteinExistence type="predicted"/>
<dbReference type="InterPro" id="IPR035899">
    <property type="entry name" value="DBL_dom_sf"/>
</dbReference>
<feature type="compositionally biased region" description="Basic and acidic residues" evidence="1">
    <location>
        <begin position="90"/>
        <end position="100"/>
    </location>
</feature>
<feature type="compositionally biased region" description="Low complexity" evidence="1">
    <location>
        <begin position="251"/>
        <end position="261"/>
    </location>
</feature>
<name>A0AA38PSZ6_9AGAR</name>
<feature type="region of interest" description="Disordered" evidence="1">
    <location>
        <begin position="1"/>
        <end position="30"/>
    </location>
</feature>
<evidence type="ECO:0000313" key="3">
    <source>
        <dbReference type="EMBL" id="KAJ3981167.1"/>
    </source>
</evidence>
<feature type="compositionally biased region" description="Basic residues" evidence="1">
    <location>
        <begin position="942"/>
        <end position="952"/>
    </location>
</feature>
<feature type="compositionally biased region" description="Low complexity" evidence="1">
    <location>
        <begin position="68"/>
        <end position="79"/>
    </location>
</feature>
<feature type="compositionally biased region" description="Basic and acidic residues" evidence="1">
    <location>
        <begin position="900"/>
        <end position="917"/>
    </location>
</feature>